<evidence type="ECO:0000313" key="2">
    <source>
        <dbReference type="Proteomes" id="UP000887013"/>
    </source>
</evidence>
<proteinExistence type="predicted"/>
<reference evidence="1" key="1">
    <citation type="submission" date="2020-08" db="EMBL/GenBank/DDBJ databases">
        <title>Multicomponent nature underlies the extraordinary mechanical properties of spider dragline silk.</title>
        <authorList>
            <person name="Kono N."/>
            <person name="Nakamura H."/>
            <person name="Mori M."/>
            <person name="Yoshida Y."/>
            <person name="Ohtoshi R."/>
            <person name="Malay A.D."/>
            <person name="Moran D.A.P."/>
            <person name="Tomita M."/>
            <person name="Numata K."/>
            <person name="Arakawa K."/>
        </authorList>
    </citation>
    <scope>NUCLEOTIDE SEQUENCE</scope>
</reference>
<sequence length="186" mass="21145">MLQCQCFYLLALTTKNALLEETQRDPCPREDIRKGSKVGGFLNRGVVLLYLINNTLNGLSFSVRNLSYSSWEGFKRKRQEIFEGGKRADCSSSSYQLKLCSLRSNRETPGNYTGRECLSLGSQVPTEPLVRKISTHRRHLFLMFLKWEGWMTDRKRSLGSLLRHHGKLLGGCPSGTWNRPSDVGNS</sequence>
<name>A0A8X6MCQ9_NEPPI</name>
<accession>A0A8X6MCQ9</accession>
<comment type="caution">
    <text evidence="1">The sequence shown here is derived from an EMBL/GenBank/DDBJ whole genome shotgun (WGS) entry which is preliminary data.</text>
</comment>
<dbReference type="AlphaFoldDB" id="A0A8X6MCQ9"/>
<keyword evidence="2" id="KW-1185">Reference proteome</keyword>
<gene>
    <name evidence="1" type="ORF">NPIL_280931</name>
</gene>
<dbReference type="Proteomes" id="UP000887013">
    <property type="component" value="Unassembled WGS sequence"/>
</dbReference>
<organism evidence="1 2">
    <name type="scientific">Nephila pilipes</name>
    <name type="common">Giant wood spider</name>
    <name type="synonym">Nephila maculata</name>
    <dbReference type="NCBI Taxonomy" id="299642"/>
    <lineage>
        <taxon>Eukaryota</taxon>
        <taxon>Metazoa</taxon>
        <taxon>Ecdysozoa</taxon>
        <taxon>Arthropoda</taxon>
        <taxon>Chelicerata</taxon>
        <taxon>Arachnida</taxon>
        <taxon>Araneae</taxon>
        <taxon>Araneomorphae</taxon>
        <taxon>Entelegynae</taxon>
        <taxon>Araneoidea</taxon>
        <taxon>Nephilidae</taxon>
        <taxon>Nephila</taxon>
    </lineage>
</organism>
<protein>
    <submittedName>
        <fullName evidence="1">Uncharacterized protein</fullName>
    </submittedName>
</protein>
<dbReference type="EMBL" id="BMAW01044884">
    <property type="protein sequence ID" value="GFS46880.1"/>
    <property type="molecule type" value="Genomic_DNA"/>
</dbReference>
<evidence type="ECO:0000313" key="1">
    <source>
        <dbReference type="EMBL" id="GFS46880.1"/>
    </source>
</evidence>